<dbReference type="Pfam" id="PF02517">
    <property type="entry name" value="Rce1-like"/>
    <property type="match status" value="1"/>
</dbReference>
<dbReference type="GO" id="GO:0080120">
    <property type="term" value="P:CAAX-box protein maturation"/>
    <property type="evidence" value="ECO:0007669"/>
    <property type="project" value="UniProtKB-ARBA"/>
</dbReference>
<name>A0A1S8L802_9CLOT</name>
<proteinExistence type="predicted"/>
<dbReference type="InterPro" id="IPR042150">
    <property type="entry name" value="MmRce1-like"/>
</dbReference>
<organism evidence="2 3">
    <name type="scientific">Clostridium felsineum</name>
    <dbReference type="NCBI Taxonomy" id="36839"/>
    <lineage>
        <taxon>Bacteria</taxon>
        <taxon>Bacillati</taxon>
        <taxon>Bacillota</taxon>
        <taxon>Clostridia</taxon>
        <taxon>Eubacteriales</taxon>
        <taxon>Clostridiaceae</taxon>
        <taxon>Clostridium</taxon>
    </lineage>
</organism>
<dbReference type="KEGG" id="crw:CROST_038660"/>
<accession>A0A1S8L802</accession>
<reference evidence="2 3" key="1">
    <citation type="submission" date="2022-04" db="EMBL/GenBank/DDBJ databases">
        <title>Genome sequence of C. roseum typestrain.</title>
        <authorList>
            <person name="Poehlein A."/>
            <person name="Schoch T."/>
            <person name="Duerre P."/>
            <person name="Daniel R."/>
        </authorList>
    </citation>
    <scope>NUCLEOTIDE SEQUENCE [LARGE SCALE GENOMIC DNA]</scope>
    <source>
        <strain evidence="2 3">DSM 7320</strain>
    </source>
</reference>
<keyword evidence="3" id="KW-1185">Reference proteome</keyword>
<dbReference type="Proteomes" id="UP000190951">
    <property type="component" value="Chromosome"/>
</dbReference>
<dbReference type="RefSeq" id="WP_077832192.1">
    <property type="nucleotide sequence ID" value="NZ_CP096983.1"/>
</dbReference>
<gene>
    <name evidence="2" type="ORF">CROST_038660</name>
</gene>
<protein>
    <recommendedName>
        <fullName evidence="1">CAAX prenyl protease 2/Lysostaphin resistance protein A-like domain-containing protein</fullName>
    </recommendedName>
</protein>
<dbReference type="STRING" id="84029.CROST_18440"/>
<evidence type="ECO:0000259" key="1">
    <source>
        <dbReference type="Pfam" id="PF02517"/>
    </source>
</evidence>
<sequence>MKQLKRDEIITFLIFTFVGTYLCWGILALSSRSILNKSLYSNNSLYTFLRILGASMPSIIGIIVSYYFRGKVGINYLFKSLMKWKFNVLFYLVAMFSVNAQSFIIGVIYNVLGGNTKVIINTSQAYLFKTNSIIGVIGLFVLIVLFGGPVEEELGWRGFLLPRLQSKFHPILSGIIVGVIWAFWHLPMFFIKGSGYEGFISYLIVTIILSLEITWLYNKTKGSLLIAILLHGFDDTYAVIFRFSLNRVSNVVWIGIIFIAIIVVIDMLKKPLNKVVLNDI</sequence>
<dbReference type="EMBL" id="CP096983">
    <property type="protein sequence ID" value="URZ13116.1"/>
    <property type="molecule type" value="Genomic_DNA"/>
</dbReference>
<dbReference type="PANTHER" id="PTHR35797:SF1">
    <property type="entry name" value="PROTEASE"/>
    <property type="match status" value="1"/>
</dbReference>
<dbReference type="GO" id="GO:0004175">
    <property type="term" value="F:endopeptidase activity"/>
    <property type="evidence" value="ECO:0007669"/>
    <property type="project" value="UniProtKB-ARBA"/>
</dbReference>
<dbReference type="InterPro" id="IPR003675">
    <property type="entry name" value="Rce1/LyrA-like_dom"/>
</dbReference>
<evidence type="ECO:0000313" key="2">
    <source>
        <dbReference type="EMBL" id="URZ13116.1"/>
    </source>
</evidence>
<dbReference type="AlphaFoldDB" id="A0A1S8L802"/>
<evidence type="ECO:0000313" key="3">
    <source>
        <dbReference type="Proteomes" id="UP000190951"/>
    </source>
</evidence>
<feature type="domain" description="CAAX prenyl protease 2/Lysostaphin resistance protein A-like" evidence="1">
    <location>
        <begin position="139"/>
        <end position="234"/>
    </location>
</feature>
<dbReference type="PANTHER" id="PTHR35797">
    <property type="entry name" value="PROTEASE-RELATED"/>
    <property type="match status" value="1"/>
</dbReference>